<accession>A0ABU8W668</accession>
<gene>
    <name evidence="1" type="ORF">WKW80_23135</name>
</gene>
<evidence type="ECO:0000313" key="2">
    <source>
        <dbReference type="Proteomes" id="UP001363010"/>
    </source>
</evidence>
<evidence type="ECO:0000313" key="1">
    <source>
        <dbReference type="EMBL" id="MEJ8824887.1"/>
    </source>
</evidence>
<dbReference type="EMBL" id="JBBKZV010000017">
    <property type="protein sequence ID" value="MEJ8824887.1"/>
    <property type="molecule type" value="Genomic_DNA"/>
</dbReference>
<comment type="caution">
    <text evidence="1">The sequence shown here is derived from an EMBL/GenBank/DDBJ whole genome shotgun (WGS) entry which is preliminary data.</text>
</comment>
<sequence length="51" mass="5434">MIERSAFMCRFDGRRAPVTGAVIAVDGERPGQLAVAPAGARFGKNPVLTEF</sequence>
<proteinExistence type="predicted"/>
<reference evidence="1 2" key="1">
    <citation type="submission" date="2024-03" db="EMBL/GenBank/DDBJ databases">
        <title>Novel species of the genus Variovorax.</title>
        <authorList>
            <person name="Liu Q."/>
            <person name="Xin Y.-H."/>
        </authorList>
    </citation>
    <scope>NUCLEOTIDE SEQUENCE [LARGE SCALE GENOMIC DNA]</scope>
    <source>
        <strain evidence="1 2">KACC 18501</strain>
    </source>
</reference>
<protein>
    <submittedName>
        <fullName evidence="1">Uncharacterized protein</fullName>
    </submittedName>
</protein>
<name>A0ABU8W668_9BURK</name>
<dbReference type="Proteomes" id="UP001363010">
    <property type="component" value="Unassembled WGS sequence"/>
</dbReference>
<organism evidence="1 2">
    <name type="scientific">Variovorax humicola</name>
    <dbReference type="NCBI Taxonomy" id="1769758"/>
    <lineage>
        <taxon>Bacteria</taxon>
        <taxon>Pseudomonadati</taxon>
        <taxon>Pseudomonadota</taxon>
        <taxon>Betaproteobacteria</taxon>
        <taxon>Burkholderiales</taxon>
        <taxon>Comamonadaceae</taxon>
        <taxon>Variovorax</taxon>
    </lineage>
</organism>
<keyword evidence="2" id="KW-1185">Reference proteome</keyword>
<dbReference type="RefSeq" id="WP_340365910.1">
    <property type="nucleotide sequence ID" value="NZ_JBBKZV010000017.1"/>
</dbReference>